<evidence type="ECO:0000313" key="1">
    <source>
        <dbReference type="EMBL" id="MFC6764791.1"/>
    </source>
</evidence>
<reference evidence="1 2" key="1">
    <citation type="journal article" date="2019" name="Int. J. Syst. Evol. Microbiol.">
        <title>The Global Catalogue of Microorganisms (GCM) 10K type strain sequencing project: providing services to taxonomists for standard genome sequencing and annotation.</title>
        <authorList>
            <consortium name="The Broad Institute Genomics Platform"/>
            <consortium name="The Broad Institute Genome Sequencing Center for Infectious Disease"/>
            <person name="Wu L."/>
            <person name="Ma J."/>
        </authorList>
    </citation>
    <scope>NUCLEOTIDE SEQUENCE [LARGE SCALE GENOMIC DNA]</scope>
    <source>
        <strain evidence="1 2">LMG 29247</strain>
    </source>
</reference>
<name>A0ABD5SHY7_9EURY</name>
<evidence type="ECO:0000313" key="2">
    <source>
        <dbReference type="Proteomes" id="UP001596383"/>
    </source>
</evidence>
<organism evidence="1 2">
    <name type="scientific">Natrinema soli</name>
    <dbReference type="NCBI Taxonomy" id="1930624"/>
    <lineage>
        <taxon>Archaea</taxon>
        <taxon>Methanobacteriati</taxon>
        <taxon>Methanobacteriota</taxon>
        <taxon>Stenosarchaea group</taxon>
        <taxon>Halobacteria</taxon>
        <taxon>Halobacteriales</taxon>
        <taxon>Natrialbaceae</taxon>
        <taxon>Natrinema</taxon>
    </lineage>
</organism>
<dbReference type="EMBL" id="JBHSWV010000098">
    <property type="protein sequence ID" value="MFC6764791.1"/>
    <property type="molecule type" value="Genomic_DNA"/>
</dbReference>
<dbReference type="Proteomes" id="UP001596383">
    <property type="component" value="Unassembled WGS sequence"/>
</dbReference>
<accession>A0ABD5SHY7</accession>
<sequence>MTQAQRDPMTDDETVDIREVQTVKLRHSKGSIVVRITDAIRAAGVEDGSFRFDPHAAEEIGMVPAIAMEERVDGRTDPLTCSIHHEGAGGTMSISLPRDVLEELGIDPDGIDWDNPPELNVWAGDQLLAFELPDERTVQVSRGGDSKDDA</sequence>
<proteinExistence type="predicted"/>
<keyword evidence="2" id="KW-1185">Reference proteome</keyword>
<dbReference type="AlphaFoldDB" id="A0ABD5SHY7"/>
<evidence type="ECO:0008006" key="3">
    <source>
        <dbReference type="Google" id="ProtNLM"/>
    </source>
</evidence>
<gene>
    <name evidence="1" type="ORF">ACFQE6_07080</name>
</gene>
<comment type="caution">
    <text evidence="1">The sequence shown here is derived from an EMBL/GenBank/DDBJ whole genome shotgun (WGS) entry which is preliminary data.</text>
</comment>
<protein>
    <recommendedName>
        <fullName evidence="3">AbrB/MazE/SpoVT family DNA-binding domain-containing protein</fullName>
    </recommendedName>
</protein>